<name>A0A5B7DXZ6_PORTR</name>
<accession>A0A5B7DXZ6</accession>
<dbReference type="PANTHER" id="PTHR10730">
    <property type="entry name" value="PROCOLLAGEN-LYSINE,2-OXOGLUTARATE 5-DIOXYGENASE/GLYCOSYLTRANSFERASE 25 FAMILY MEMBER"/>
    <property type="match status" value="1"/>
</dbReference>
<dbReference type="InterPro" id="IPR002654">
    <property type="entry name" value="Glyco_trans_25"/>
</dbReference>
<dbReference type="EMBL" id="VSRR010001490">
    <property type="protein sequence ID" value="MPC25644.1"/>
    <property type="molecule type" value="Genomic_DNA"/>
</dbReference>
<organism evidence="5 6">
    <name type="scientific">Portunus trituberculatus</name>
    <name type="common">Swimming crab</name>
    <name type="synonym">Neptunus trituberculatus</name>
    <dbReference type="NCBI Taxonomy" id="210409"/>
    <lineage>
        <taxon>Eukaryota</taxon>
        <taxon>Metazoa</taxon>
        <taxon>Ecdysozoa</taxon>
        <taxon>Arthropoda</taxon>
        <taxon>Crustacea</taxon>
        <taxon>Multicrustacea</taxon>
        <taxon>Malacostraca</taxon>
        <taxon>Eumalacostraca</taxon>
        <taxon>Eucarida</taxon>
        <taxon>Decapoda</taxon>
        <taxon>Pleocyemata</taxon>
        <taxon>Brachyura</taxon>
        <taxon>Eubrachyura</taxon>
        <taxon>Portunoidea</taxon>
        <taxon>Portunidae</taxon>
        <taxon>Portuninae</taxon>
        <taxon>Portunus</taxon>
    </lineage>
</organism>
<dbReference type="SUPFAM" id="SSF53448">
    <property type="entry name" value="Nucleotide-diphospho-sugar transferases"/>
    <property type="match status" value="1"/>
</dbReference>
<feature type="domain" description="Glycosyl transferase family 25" evidence="4">
    <location>
        <begin position="356"/>
        <end position="480"/>
    </location>
</feature>
<dbReference type="Gene3D" id="3.90.550.10">
    <property type="entry name" value="Spore Coat Polysaccharide Biosynthesis Protein SpsA, Chain A"/>
    <property type="match status" value="1"/>
</dbReference>
<keyword evidence="2" id="KW-0328">Glycosyltransferase</keyword>
<evidence type="ECO:0000256" key="3">
    <source>
        <dbReference type="ARBA" id="ARBA00022679"/>
    </source>
</evidence>
<keyword evidence="6" id="KW-1185">Reference proteome</keyword>
<dbReference type="GO" id="GO:0050211">
    <property type="term" value="F:procollagen galactosyltransferase activity"/>
    <property type="evidence" value="ECO:0007669"/>
    <property type="project" value="TreeGrafter"/>
</dbReference>
<dbReference type="CDD" id="cd06532">
    <property type="entry name" value="Glyco_transf_25"/>
    <property type="match status" value="1"/>
</dbReference>
<evidence type="ECO:0000313" key="5">
    <source>
        <dbReference type="EMBL" id="MPC25644.1"/>
    </source>
</evidence>
<proteinExistence type="inferred from homology"/>
<evidence type="ECO:0000256" key="1">
    <source>
        <dbReference type="ARBA" id="ARBA00006721"/>
    </source>
</evidence>
<dbReference type="PANTHER" id="PTHR10730:SF53">
    <property type="entry name" value="GLYCOSYLTRANSFERASE 25 FAMILY MEMBER"/>
    <property type="match status" value="1"/>
</dbReference>
<dbReference type="Proteomes" id="UP000324222">
    <property type="component" value="Unassembled WGS sequence"/>
</dbReference>
<gene>
    <name evidence="5" type="ORF">E2C01_018766</name>
</gene>
<evidence type="ECO:0000256" key="2">
    <source>
        <dbReference type="ARBA" id="ARBA00022676"/>
    </source>
</evidence>
<dbReference type="Pfam" id="PF01755">
    <property type="entry name" value="Glyco_transf_25"/>
    <property type="match status" value="1"/>
</dbReference>
<dbReference type="InterPro" id="IPR029044">
    <property type="entry name" value="Nucleotide-diphossugar_trans"/>
</dbReference>
<reference evidence="5 6" key="1">
    <citation type="submission" date="2019-05" db="EMBL/GenBank/DDBJ databases">
        <title>Another draft genome of Portunus trituberculatus and its Hox gene families provides insights of decapod evolution.</title>
        <authorList>
            <person name="Jeong J.-H."/>
            <person name="Song I."/>
            <person name="Kim S."/>
            <person name="Choi T."/>
            <person name="Kim D."/>
            <person name="Ryu S."/>
            <person name="Kim W."/>
        </authorList>
    </citation>
    <scope>NUCLEOTIDE SEQUENCE [LARGE SCALE GENOMIC DNA]</scope>
    <source>
        <tissue evidence="5">Muscle</tissue>
    </source>
</reference>
<dbReference type="AlphaFoldDB" id="A0A5B7DXZ6"/>
<dbReference type="InterPro" id="IPR050757">
    <property type="entry name" value="Collagen_mod_GT25"/>
</dbReference>
<comment type="caution">
    <text evidence="5">The sequence shown here is derived from an EMBL/GenBank/DDBJ whole genome shotgun (WGS) entry which is preliminary data.</text>
</comment>
<evidence type="ECO:0000313" key="6">
    <source>
        <dbReference type="Proteomes" id="UP000324222"/>
    </source>
</evidence>
<comment type="similarity">
    <text evidence="1">Belongs to the glycosyltransferase 25 family.</text>
</comment>
<sequence length="568" mass="65825">MSVPWRRRSVAWRRLVSGGCWPRPDPASARHYVLSQAICLFFLVNCEFWAQGAGNQDEIKDPTVSVVLLARNKEHVLPYFLTLFERLNYPKKRMALYIRSDHNVDLTIPILEEWLAHNKQNYHYIDAKLDKHSPKFYPEDEEGTEWSNARFTKVMELKEELLDKARHSWADYVWFLDMDVFLTNRDILLKIMSEEKAVVAPMLNSLATYSNYWGGMTEDYWYTRSDDYIPILDRKQMGCFDVPMVHSCVLVDLTRVASDNLTFIPKNLPGYKGPHDDIIAFAISAKNAGLPMHVCNSEIYGFIPPPLEDGQGLHIDMKQLLSIKLEVLVEHPPLPVSKLLAKYTPPPPKIDNVGFDQIYLINLARRLERRDRMFQSFRELGLKVKLFEAVDGKQLNDSYLRQLGVKQMVGYKDPWSKRDMTFGEIGCFLSHYFIWVDIVNHGYNKVLLFEDDIRFEPYFKEKLKMMREEADSLLDWDLIYLGRKKMKSADEPWTDWMEKFPVRNLNAYSVAPLYVFPTHYTGEDGYISDTEESPIIVEDAVAPAMSPSLGGKGLELEIGFNGLAKDEL</sequence>
<evidence type="ECO:0000259" key="4">
    <source>
        <dbReference type="Pfam" id="PF01755"/>
    </source>
</evidence>
<keyword evidence="3 5" id="KW-0808">Transferase</keyword>
<protein>
    <submittedName>
        <fullName evidence="5">Glycosyltransferase 25 family member</fullName>
    </submittedName>
</protein>
<dbReference type="OrthoDB" id="47375at2759"/>